<sequence length="108" mass="11498">MARASQRRFIDDQDGLIVQLGARNLPALKSFTLDTGLGQSLDGAVRRRHAGQGIAAGLGLQAEFIQKGGLPDASKALNSGNSVPRRQCSLDSRPLALVKHGVNRQIAR</sequence>
<dbReference type="AlphaFoldDB" id="A0A645J798"/>
<reference evidence="1" key="1">
    <citation type="submission" date="2019-08" db="EMBL/GenBank/DDBJ databases">
        <authorList>
            <person name="Kucharzyk K."/>
            <person name="Murdoch R.W."/>
            <person name="Higgins S."/>
            <person name="Loffler F."/>
        </authorList>
    </citation>
    <scope>NUCLEOTIDE SEQUENCE</scope>
</reference>
<name>A0A645J798_9ZZZZ</name>
<accession>A0A645J798</accession>
<proteinExistence type="predicted"/>
<gene>
    <name evidence="1" type="ORF">SDC9_207212</name>
</gene>
<dbReference type="EMBL" id="VSSQ01133580">
    <property type="protein sequence ID" value="MPN59491.1"/>
    <property type="molecule type" value="Genomic_DNA"/>
</dbReference>
<evidence type="ECO:0000313" key="1">
    <source>
        <dbReference type="EMBL" id="MPN59491.1"/>
    </source>
</evidence>
<comment type="caution">
    <text evidence="1">The sequence shown here is derived from an EMBL/GenBank/DDBJ whole genome shotgun (WGS) entry which is preliminary data.</text>
</comment>
<organism evidence="1">
    <name type="scientific">bioreactor metagenome</name>
    <dbReference type="NCBI Taxonomy" id="1076179"/>
    <lineage>
        <taxon>unclassified sequences</taxon>
        <taxon>metagenomes</taxon>
        <taxon>ecological metagenomes</taxon>
    </lineage>
</organism>
<protein>
    <submittedName>
        <fullName evidence="1">Uncharacterized protein</fullName>
    </submittedName>
</protein>